<dbReference type="AlphaFoldDB" id="Q2QRD1"/>
<dbReference type="EMBL" id="DP000011">
    <property type="protein sequence ID" value="ABA98161.2"/>
    <property type="molecule type" value="Genomic_DNA"/>
</dbReference>
<keyword evidence="4 10" id="KW-0863">Zinc-finger</keyword>
<dbReference type="InterPro" id="IPR036236">
    <property type="entry name" value="Znf_C2H2_sf"/>
</dbReference>
<dbReference type="Gene3D" id="1.20.1280.50">
    <property type="match status" value="1"/>
</dbReference>
<dbReference type="InterPro" id="IPR001810">
    <property type="entry name" value="F-box_dom"/>
</dbReference>
<dbReference type="InterPro" id="IPR008906">
    <property type="entry name" value="HATC_C_dom"/>
</dbReference>
<dbReference type="InterPro" id="IPR025525">
    <property type="entry name" value="hAT-like_transposase_RNase-H"/>
</dbReference>
<keyword evidence="6" id="KW-0805">Transcription regulation</keyword>
<evidence type="ECO:0000259" key="12">
    <source>
        <dbReference type="PROSITE" id="PS50808"/>
    </source>
</evidence>
<protein>
    <submittedName>
        <fullName evidence="13">HAT family dimerisation domain containing protein</fullName>
    </submittedName>
</protein>
<evidence type="ECO:0000313" key="13">
    <source>
        <dbReference type="EMBL" id="ABA98161.2"/>
    </source>
</evidence>
<dbReference type="PROSITE" id="PS50808">
    <property type="entry name" value="ZF_BED"/>
    <property type="match status" value="1"/>
</dbReference>
<feature type="region of interest" description="Disordered" evidence="11">
    <location>
        <begin position="249"/>
        <end position="272"/>
    </location>
</feature>
<feature type="region of interest" description="Disordered" evidence="11">
    <location>
        <begin position="190"/>
        <end position="220"/>
    </location>
</feature>
<evidence type="ECO:0000256" key="6">
    <source>
        <dbReference type="ARBA" id="ARBA00023015"/>
    </source>
</evidence>
<feature type="compositionally biased region" description="Low complexity" evidence="11">
    <location>
        <begin position="310"/>
        <end position="320"/>
    </location>
</feature>
<keyword evidence="8" id="KW-0804">Transcription</keyword>
<dbReference type="InterPro" id="IPR012337">
    <property type="entry name" value="RNaseH-like_sf"/>
</dbReference>
<dbReference type="InterPro" id="IPR003656">
    <property type="entry name" value="Znf_BED"/>
</dbReference>
<keyword evidence="5" id="KW-0862">Zinc</keyword>
<dbReference type="FunFam" id="1.20.1280.50:FF:000037">
    <property type="entry name" value="F-box protein SKIP19"/>
    <property type="match status" value="1"/>
</dbReference>
<feature type="compositionally biased region" description="Low complexity" evidence="11">
    <location>
        <begin position="68"/>
        <end position="77"/>
    </location>
</feature>
<name>Q2QRD1_ORYSJ</name>
<keyword evidence="9" id="KW-0539">Nucleus</keyword>
<dbReference type="InterPro" id="IPR036047">
    <property type="entry name" value="F-box-like_dom_sf"/>
</dbReference>
<gene>
    <name evidence="13" type="ordered locus">LOC_Os12g27980</name>
</gene>
<dbReference type="GO" id="GO:0005634">
    <property type="term" value="C:nucleus"/>
    <property type="evidence" value="ECO:0007669"/>
    <property type="project" value="UniProtKB-SubCell"/>
</dbReference>
<dbReference type="Pfam" id="PF14372">
    <property type="entry name" value="hAT-like_RNase-H"/>
    <property type="match status" value="1"/>
</dbReference>
<reference evidence="13" key="1">
    <citation type="journal article" date="2005" name="BMC Biol.">
        <title>The sequence of rice chromosomes 11 and 12, rich in disease resistance genes and recent gene duplications.</title>
        <authorList>
            <consortium name="The rice chromosomes 11 and 12 sequencing consortia"/>
        </authorList>
    </citation>
    <scope>NUCLEOTIDE SEQUENCE [LARGE SCALE GENOMIC DNA]</scope>
</reference>
<evidence type="ECO:0000256" key="4">
    <source>
        <dbReference type="ARBA" id="ARBA00022771"/>
    </source>
</evidence>
<dbReference type="Pfam" id="PF05699">
    <property type="entry name" value="Dimer_Tnp_hAT"/>
    <property type="match status" value="1"/>
</dbReference>
<dbReference type="GO" id="GO:0008270">
    <property type="term" value="F:zinc ion binding"/>
    <property type="evidence" value="ECO:0007669"/>
    <property type="project" value="UniProtKB-KW"/>
</dbReference>
<feature type="region of interest" description="Disordered" evidence="11">
    <location>
        <begin position="286"/>
        <end position="324"/>
    </location>
</feature>
<sequence length="1028" mass="112039">MAAASPPAAAASKDWAALPSDLLWSVFAAAGQEEILRGAGLACSSWRRAARDEPALWRRIDLHSDVAAHGADSSFSDGGDDDDDDADDSDGYSVPVEDGSRSDALVEESNSDDAENKGDDAASVQSNRSSDDDFFGFSDAFVDVEESDDDDDDVPRKESADYEYEPKGWKEMARAGECVAFWGRAIDGHKARGPTARPKARQIGPAQARHGPTGVVPVPARPNSRAVLGPLPRHDLWISIINGNSGAPDAQVAERQAAATVEEPECLRWMGDDEDDLEEERIEVFGNTASPLRDLSQPEPHDDGTGADGNGAPSGSSASNKRSRSEVWDDFEELFEERNGAQVRVSAKCNYCHKTLSARSTGGTGHLLRHIKSCKPRNVGALSQSMLRFNADGSVSQWEYKPDVARTELVRLIAREDLPLTFGQSAAFEEYIQNAHNPRFSVVSRQTISRDVFKVFDKRRAMLIDTLKSVSSVALTSDIWSGNAKEDYLSVVAHFVNSNWQLEKRILGLVLIDVSHNAENISERVLSVVQEYGLTNKIFSITLDNASANSKAMDSLKPALSGYIGDLYLHQRCACHIINLIVKAGLEIFKPMLQDFRTAISFINASNQRIALYKNFCIAKGIRPRKFGLDMDVRWNATYLMLKHLLPHRVIFSVFIASHHPMADGQPLLTDLHWTIAETVLLFLEQFYDSTVILSGVYYPTSPLIMHHILEIAGHLNTYENDWNLRNVVVPMKNKFLSYWSEIPFLYSFAFILDPRAKIRGFSNVLQIMGQLISGDYSAYLNEVRAALSDMYAKYESKFGAVRLQRATPSSSSGKKKTAWGKIFGAAACGSSLGAGLGAGNAGASASPGSGFGAGASPGSGFGASASPGSGLGDAGASAGSGLGAGAFSRRTSATALIQAVSSTANMNASELFAYLDSDTVNQYDDDFNILNWWHEHNHTYPILSILARDVLTVPVSTISSESAFSLTGRIIEERRRRLAPDMVQALALIKDWEQADAKMQHTMENLELINSFDNLFLDEVTTATGTG</sequence>
<dbReference type="SUPFAM" id="SSF81383">
    <property type="entry name" value="F-box domain"/>
    <property type="match status" value="1"/>
</dbReference>
<dbReference type="InterPro" id="IPR052035">
    <property type="entry name" value="ZnF_BED_domain_contain"/>
</dbReference>
<evidence type="ECO:0000256" key="7">
    <source>
        <dbReference type="ARBA" id="ARBA00023125"/>
    </source>
</evidence>
<feature type="domain" description="BED-type" evidence="12">
    <location>
        <begin position="322"/>
        <end position="382"/>
    </location>
</feature>
<comment type="subcellular location">
    <subcellularLocation>
        <location evidence="1">Nucleus</location>
    </subcellularLocation>
</comment>
<evidence type="ECO:0000256" key="11">
    <source>
        <dbReference type="SAM" id="MobiDB-lite"/>
    </source>
</evidence>
<dbReference type="SMART" id="SM00614">
    <property type="entry name" value="ZnF_BED"/>
    <property type="match status" value="1"/>
</dbReference>
<proteinExistence type="predicted"/>
<evidence type="ECO:0000256" key="9">
    <source>
        <dbReference type="ARBA" id="ARBA00023242"/>
    </source>
</evidence>
<keyword evidence="3" id="KW-0479">Metal-binding</keyword>
<feature type="compositionally biased region" description="Acidic residues" evidence="11">
    <location>
        <begin position="78"/>
        <end position="90"/>
    </location>
</feature>
<evidence type="ECO:0000256" key="3">
    <source>
        <dbReference type="ARBA" id="ARBA00022723"/>
    </source>
</evidence>
<evidence type="ECO:0000256" key="10">
    <source>
        <dbReference type="PROSITE-ProRule" id="PRU00027"/>
    </source>
</evidence>
<dbReference type="GO" id="GO:0003677">
    <property type="term" value="F:DNA binding"/>
    <property type="evidence" value="ECO:0007669"/>
    <property type="project" value="UniProtKB-KW"/>
</dbReference>
<accession>Q2QRD1</accession>
<dbReference type="PANTHER" id="PTHR46481">
    <property type="entry name" value="ZINC FINGER BED DOMAIN-CONTAINING PROTEIN 4"/>
    <property type="match status" value="1"/>
</dbReference>
<organism evidence="13">
    <name type="scientific">Oryza sativa subsp. japonica</name>
    <name type="common">Rice</name>
    <dbReference type="NCBI Taxonomy" id="39947"/>
    <lineage>
        <taxon>Eukaryota</taxon>
        <taxon>Viridiplantae</taxon>
        <taxon>Streptophyta</taxon>
        <taxon>Embryophyta</taxon>
        <taxon>Tracheophyta</taxon>
        <taxon>Spermatophyta</taxon>
        <taxon>Magnoliopsida</taxon>
        <taxon>Liliopsida</taxon>
        <taxon>Poales</taxon>
        <taxon>Poaceae</taxon>
        <taxon>BOP clade</taxon>
        <taxon>Oryzoideae</taxon>
        <taxon>Oryzeae</taxon>
        <taxon>Oryzinae</taxon>
        <taxon>Oryza</taxon>
        <taxon>Oryza sativa</taxon>
    </lineage>
</organism>
<reference evidence="13" key="2">
    <citation type="submission" date="2005-04" db="EMBL/GenBank/DDBJ databases">
        <authorList>
            <person name="Buell C.R."/>
            <person name="Wing R.A."/>
            <person name="McCombie W.A."/>
            <person name="Ouyang S."/>
        </authorList>
    </citation>
    <scope>NUCLEOTIDE SEQUENCE</scope>
</reference>
<dbReference type="Pfam" id="PF12937">
    <property type="entry name" value="F-box-like"/>
    <property type="match status" value="1"/>
</dbReference>
<dbReference type="PANTHER" id="PTHR46481:SF5">
    <property type="entry name" value="OS08G0393150 PROTEIN"/>
    <property type="match status" value="1"/>
</dbReference>
<dbReference type="Pfam" id="PF02892">
    <property type="entry name" value="zf-BED"/>
    <property type="match status" value="1"/>
</dbReference>
<evidence type="ECO:0000256" key="2">
    <source>
        <dbReference type="ARBA" id="ARBA00011738"/>
    </source>
</evidence>
<dbReference type="SUPFAM" id="SSF57667">
    <property type="entry name" value="beta-beta-alpha zinc fingers"/>
    <property type="match status" value="1"/>
</dbReference>
<comment type="subunit">
    <text evidence="2">Homodimer.</text>
</comment>
<dbReference type="GO" id="GO:0046983">
    <property type="term" value="F:protein dimerization activity"/>
    <property type="evidence" value="ECO:0007669"/>
    <property type="project" value="InterPro"/>
</dbReference>
<evidence type="ECO:0000256" key="1">
    <source>
        <dbReference type="ARBA" id="ARBA00004123"/>
    </source>
</evidence>
<evidence type="ECO:0000256" key="5">
    <source>
        <dbReference type="ARBA" id="ARBA00022833"/>
    </source>
</evidence>
<dbReference type="SUPFAM" id="SSF53098">
    <property type="entry name" value="Ribonuclease H-like"/>
    <property type="match status" value="1"/>
</dbReference>
<feature type="region of interest" description="Disordered" evidence="11">
    <location>
        <begin position="68"/>
        <end position="131"/>
    </location>
</feature>
<keyword evidence="7" id="KW-0238">DNA-binding</keyword>
<evidence type="ECO:0000256" key="8">
    <source>
        <dbReference type="ARBA" id="ARBA00023163"/>
    </source>
</evidence>
<reference evidence="13" key="3">
    <citation type="submission" date="2006-01" db="EMBL/GenBank/DDBJ databases">
        <authorList>
            <person name="Buell R."/>
        </authorList>
    </citation>
    <scope>NUCLEOTIDE SEQUENCE</scope>
</reference>